<dbReference type="Gene3D" id="3.40.640.10">
    <property type="entry name" value="Type I PLP-dependent aspartate aminotransferase-like (Major domain)"/>
    <property type="match status" value="1"/>
</dbReference>
<evidence type="ECO:0000256" key="2">
    <source>
        <dbReference type="ARBA" id="ARBA00006490"/>
    </source>
</evidence>
<keyword evidence="6" id="KW-0408">Iron</keyword>
<dbReference type="Pfam" id="PF00266">
    <property type="entry name" value="Aminotran_5"/>
    <property type="match status" value="1"/>
</dbReference>
<evidence type="ECO:0000259" key="9">
    <source>
        <dbReference type="Pfam" id="PF00266"/>
    </source>
</evidence>
<dbReference type="GO" id="GO:0051536">
    <property type="term" value="F:iron-sulfur cluster binding"/>
    <property type="evidence" value="ECO:0007669"/>
    <property type="project" value="UniProtKB-KW"/>
</dbReference>
<dbReference type="EC" id="2.8.1.7" evidence="10"/>
<comment type="caution">
    <text evidence="10">The sequence shown here is derived from an EMBL/GenBank/DDBJ whole genome shotgun (WGS) entry which is preliminary data.</text>
</comment>
<dbReference type="FunFam" id="3.40.640.10:FF:000084">
    <property type="entry name" value="IscS-like cysteine desulfurase"/>
    <property type="match status" value="1"/>
</dbReference>
<keyword evidence="5" id="KW-0663">Pyridoxal phosphate</keyword>
<keyword evidence="4" id="KW-0479">Metal-binding</keyword>
<keyword evidence="11" id="KW-1185">Reference proteome</keyword>
<evidence type="ECO:0000256" key="4">
    <source>
        <dbReference type="ARBA" id="ARBA00022723"/>
    </source>
</evidence>
<dbReference type="InterPro" id="IPR015422">
    <property type="entry name" value="PyrdxlP-dep_Trfase_small"/>
</dbReference>
<evidence type="ECO:0000256" key="6">
    <source>
        <dbReference type="ARBA" id="ARBA00023004"/>
    </source>
</evidence>
<dbReference type="InterPro" id="IPR000192">
    <property type="entry name" value="Aminotrans_V_dom"/>
</dbReference>
<dbReference type="InterPro" id="IPR015424">
    <property type="entry name" value="PyrdxlP-dep_Trfase"/>
</dbReference>
<name>A0A7W9N028_9MICC</name>
<dbReference type="PANTHER" id="PTHR11601:SF34">
    <property type="entry name" value="CYSTEINE DESULFURASE"/>
    <property type="match status" value="1"/>
</dbReference>
<dbReference type="RefSeq" id="WP_184170175.1">
    <property type="nucleotide sequence ID" value="NZ_BAABAG010000002.1"/>
</dbReference>
<dbReference type="EMBL" id="JACHMW010000001">
    <property type="protein sequence ID" value="MBB5847741.1"/>
    <property type="molecule type" value="Genomic_DNA"/>
</dbReference>
<evidence type="ECO:0000256" key="5">
    <source>
        <dbReference type="ARBA" id="ARBA00022898"/>
    </source>
</evidence>
<dbReference type="AlphaFoldDB" id="A0A7W9N028"/>
<dbReference type="Gene3D" id="1.10.260.50">
    <property type="match status" value="1"/>
</dbReference>
<keyword evidence="3 10" id="KW-0808">Transferase</keyword>
<organism evidence="10 11">
    <name type="scientific">Micrococcus endophyticus</name>
    <dbReference type="NCBI Taxonomy" id="455343"/>
    <lineage>
        <taxon>Bacteria</taxon>
        <taxon>Bacillati</taxon>
        <taxon>Actinomycetota</taxon>
        <taxon>Actinomycetes</taxon>
        <taxon>Micrococcales</taxon>
        <taxon>Micrococcaceae</taxon>
        <taxon>Micrococcus</taxon>
    </lineage>
</organism>
<dbReference type="InterPro" id="IPR015421">
    <property type="entry name" value="PyrdxlP-dep_Trfase_major"/>
</dbReference>
<dbReference type="Gene3D" id="3.90.1150.10">
    <property type="entry name" value="Aspartate Aminotransferase, domain 1"/>
    <property type="match status" value="1"/>
</dbReference>
<dbReference type="PIRSF" id="PIRSF005572">
    <property type="entry name" value="NifS"/>
    <property type="match status" value="1"/>
</dbReference>
<keyword evidence="7" id="KW-0411">Iron-sulfur</keyword>
<comment type="catalytic activity">
    <reaction evidence="8">
        <text>(sulfur carrier)-H + L-cysteine = (sulfur carrier)-SH + L-alanine</text>
        <dbReference type="Rhea" id="RHEA:43892"/>
        <dbReference type="Rhea" id="RHEA-COMP:14737"/>
        <dbReference type="Rhea" id="RHEA-COMP:14739"/>
        <dbReference type="ChEBI" id="CHEBI:29917"/>
        <dbReference type="ChEBI" id="CHEBI:35235"/>
        <dbReference type="ChEBI" id="CHEBI:57972"/>
        <dbReference type="ChEBI" id="CHEBI:64428"/>
        <dbReference type="EC" id="2.8.1.7"/>
    </reaction>
</comment>
<dbReference type="Proteomes" id="UP000567246">
    <property type="component" value="Unassembled WGS sequence"/>
</dbReference>
<evidence type="ECO:0000313" key="10">
    <source>
        <dbReference type="EMBL" id="MBB5847741.1"/>
    </source>
</evidence>
<reference evidence="10 11" key="1">
    <citation type="submission" date="2020-08" db="EMBL/GenBank/DDBJ databases">
        <title>Sequencing the genomes of 1000 actinobacteria strains.</title>
        <authorList>
            <person name="Klenk H.-P."/>
        </authorList>
    </citation>
    <scope>NUCLEOTIDE SEQUENCE [LARGE SCALE GENOMIC DNA]</scope>
    <source>
        <strain evidence="10 11">DSM 17945</strain>
    </source>
</reference>
<evidence type="ECO:0000256" key="8">
    <source>
        <dbReference type="ARBA" id="ARBA00050776"/>
    </source>
</evidence>
<comment type="similarity">
    <text evidence="2">Belongs to the class-V pyridoxal-phosphate-dependent aminotransferase family. NifS/IscS subfamily.</text>
</comment>
<proteinExistence type="inferred from homology"/>
<comment type="cofactor">
    <cofactor evidence="1">
        <name>pyridoxal 5'-phosphate</name>
        <dbReference type="ChEBI" id="CHEBI:597326"/>
    </cofactor>
</comment>
<feature type="domain" description="Aminotransferase class V" evidence="9">
    <location>
        <begin position="6"/>
        <end position="363"/>
    </location>
</feature>
<dbReference type="InterPro" id="IPR016454">
    <property type="entry name" value="Cysteine_dSase"/>
</dbReference>
<sequence>MSAALYLDHAATAPVRRSALEAMWPALTGVYGNPSSAHEAGRAAAALLEDARARVARAIGARAGQVVFTSGGTEADALAVLGTVRARILAGRPAGHVLTTGIEHSAVRQSCDQLARLHGVEVEHLALDRDGLTSATDLAARLRPDTALVSVHLAHNEVGTVQPVAELAAVAREAGVPVHVDAVQAAGQIPVDVRALGADLVALSGHKVGGPKGVGALWVRPGHALEPLVPGGGQERGRRSGTQNVAGAAGFAAAFEEAEAERAAAADAWAGLRDRFAARVLDGVRELVPDARLTGHPARRLPRHASFVLPGVNGESVLEEAARRGVLASAGSACSAHSTEPSPALLALGLSEDEARTALRCTFGPDADAPLLDAAADAIVDAVRTVSALR</sequence>
<accession>A0A7W9N028</accession>
<dbReference type="SUPFAM" id="SSF53383">
    <property type="entry name" value="PLP-dependent transferases"/>
    <property type="match status" value="1"/>
</dbReference>
<evidence type="ECO:0000256" key="1">
    <source>
        <dbReference type="ARBA" id="ARBA00001933"/>
    </source>
</evidence>
<evidence type="ECO:0000256" key="3">
    <source>
        <dbReference type="ARBA" id="ARBA00022679"/>
    </source>
</evidence>
<dbReference type="GO" id="GO:0046872">
    <property type="term" value="F:metal ion binding"/>
    <property type="evidence" value="ECO:0007669"/>
    <property type="project" value="UniProtKB-KW"/>
</dbReference>
<dbReference type="GO" id="GO:0031071">
    <property type="term" value="F:cysteine desulfurase activity"/>
    <property type="evidence" value="ECO:0007669"/>
    <property type="project" value="UniProtKB-EC"/>
</dbReference>
<evidence type="ECO:0000256" key="7">
    <source>
        <dbReference type="ARBA" id="ARBA00023014"/>
    </source>
</evidence>
<gene>
    <name evidence="10" type="ORF">HDA33_000305</name>
</gene>
<evidence type="ECO:0000313" key="11">
    <source>
        <dbReference type="Proteomes" id="UP000567246"/>
    </source>
</evidence>
<dbReference type="PANTHER" id="PTHR11601">
    <property type="entry name" value="CYSTEINE DESULFURYLASE FAMILY MEMBER"/>
    <property type="match status" value="1"/>
</dbReference>
<protein>
    <submittedName>
        <fullName evidence="10">Cysteine desulfurase</fullName>
        <ecNumber evidence="10">2.8.1.7</ecNumber>
    </submittedName>
</protein>